<dbReference type="Proteomes" id="UP001429984">
    <property type="component" value="Unassembled WGS sequence"/>
</dbReference>
<dbReference type="RefSeq" id="WP_194930974.1">
    <property type="nucleotide sequence ID" value="NZ_JADLZT010000005.1"/>
</dbReference>
<comment type="caution">
    <text evidence="3">The sequence shown here is derived from an EMBL/GenBank/DDBJ whole genome shotgun (WGS) entry which is preliminary data.</text>
</comment>
<dbReference type="InterPro" id="IPR026026">
    <property type="entry name" value="HIT_Hint"/>
</dbReference>
<protein>
    <submittedName>
        <fullName evidence="3">HIT domain-containing protein</fullName>
    </submittedName>
</protein>
<organism evidence="3 4">
    <name type="scientific">Lysobacter niastensis</name>
    <dbReference type="NCBI Taxonomy" id="380629"/>
    <lineage>
        <taxon>Bacteria</taxon>
        <taxon>Pseudomonadati</taxon>
        <taxon>Pseudomonadota</taxon>
        <taxon>Gammaproteobacteria</taxon>
        <taxon>Lysobacterales</taxon>
        <taxon>Lysobacteraceae</taxon>
        <taxon>Lysobacter</taxon>
    </lineage>
</organism>
<name>A0ABS0B9C8_9GAMM</name>
<accession>A0ABS0B9C8</accession>
<evidence type="ECO:0000313" key="4">
    <source>
        <dbReference type="Proteomes" id="UP001429984"/>
    </source>
</evidence>
<reference evidence="3 4" key="1">
    <citation type="submission" date="2020-11" db="EMBL/GenBank/DDBJ databases">
        <title>Draft Genome Sequence and Secondary Metabolite Biosynthetic Potential of the Lysobacter niastensis Type strain DSM 18481.</title>
        <authorList>
            <person name="Turrini P."/>
            <person name="Artuso I."/>
            <person name="Tescari M."/>
            <person name="Lugli G.A."/>
            <person name="Frangipani E."/>
            <person name="Ventura M."/>
            <person name="Visca P."/>
        </authorList>
    </citation>
    <scope>NUCLEOTIDE SEQUENCE [LARGE SCALE GENOMIC DNA]</scope>
    <source>
        <strain evidence="3 4">DSM 18481</strain>
    </source>
</reference>
<dbReference type="Gene3D" id="3.30.428.10">
    <property type="entry name" value="HIT-like"/>
    <property type="match status" value="1"/>
</dbReference>
<dbReference type="PIRSF" id="PIRSF000714">
    <property type="entry name" value="HIT"/>
    <property type="match status" value="1"/>
</dbReference>
<evidence type="ECO:0000259" key="2">
    <source>
        <dbReference type="PROSITE" id="PS51084"/>
    </source>
</evidence>
<proteinExistence type="predicted"/>
<dbReference type="Pfam" id="PF01230">
    <property type="entry name" value="HIT"/>
    <property type="match status" value="1"/>
</dbReference>
<dbReference type="PROSITE" id="PS51084">
    <property type="entry name" value="HIT_2"/>
    <property type="match status" value="1"/>
</dbReference>
<dbReference type="InterPro" id="IPR011146">
    <property type="entry name" value="HIT-like"/>
</dbReference>
<comment type="caution">
    <text evidence="1">Lacks conserved residue(s) required for the propagation of feature annotation.</text>
</comment>
<keyword evidence="4" id="KW-1185">Reference proteome</keyword>
<gene>
    <name evidence="3" type="ORF">IU514_10025</name>
</gene>
<dbReference type="SUPFAM" id="SSF54197">
    <property type="entry name" value="HIT-like"/>
    <property type="match status" value="1"/>
</dbReference>
<feature type="domain" description="HIT" evidence="2">
    <location>
        <begin position="42"/>
        <end position="111"/>
    </location>
</feature>
<dbReference type="EMBL" id="JADLZT010000005">
    <property type="protein sequence ID" value="MBF6024367.1"/>
    <property type="molecule type" value="Genomic_DNA"/>
</dbReference>
<dbReference type="InterPro" id="IPR036265">
    <property type="entry name" value="HIT-like_sf"/>
</dbReference>
<evidence type="ECO:0000313" key="3">
    <source>
        <dbReference type="EMBL" id="MBF6024367.1"/>
    </source>
</evidence>
<evidence type="ECO:0000256" key="1">
    <source>
        <dbReference type="PROSITE-ProRule" id="PRU00464"/>
    </source>
</evidence>
<sequence>MSRSAPSNGWQLHPQLADDTHPVAHFPLCELRLMDDTHHPWLILVPRVPGATELIDLDTAQQAELMHEITLVSHAMKRTFKPHKLNVAALGNLVPQLHVHVIARFQDDIAWPKPVWGMATAEPYTPEALVSRIEQLRAVLAP</sequence>